<dbReference type="OrthoDB" id="376102at2759"/>
<dbReference type="AlphaFoldDB" id="A0A1B1E2X0"/>
<sequence>MRNENVLTQNCDMLDTVGNKLEEILKNLENILVHLDPLNNYEAKEDSMFANLNDEQNEIIILSNVIYENINQLTCMLHDFIKTIPPSYTYHTTFHANSFVILRENRKEKKRQDVRMSLDNTQKGVTPHDGTAPADVETTQHHDRIVEDTQSEIKKNKGTHSYDQQSSELASYPPSPANFKFIDKRKFKPPQIFKKKTVEEFFYFSQTVDLEYANLLYMQKYEQKLQEYLIKAR</sequence>
<dbReference type="VEuPathDB" id="PlasmoDB:PCOAH_00032570"/>
<reference evidence="3" key="1">
    <citation type="submission" date="2016-06" db="EMBL/GenBank/DDBJ databases">
        <title>First high quality genome sequence of Plasmodium coatneyi using continuous long reads from single molecule, real-time sequencing.</title>
        <authorList>
            <person name="Chien J.-T."/>
            <person name="Pakala S.B."/>
            <person name="Geraldo J.A."/>
            <person name="Lapp S.A."/>
            <person name="Barnwell J.W."/>
            <person name="Kissinger J.C."/>
            <person name="Galinski M.R."/>
            <person name="Humphrey J.C."/>
        </authorList>
    </citation>
    <scope>NUCLEOTIDE SEQUENCE [LARGE SCALE GENOMIC DNA]</scope>
    <source>
        <strain evidence="3">Hackeri</strain>
    </source>
</reference>
<evidence type="ECO:0000313" key="2">
    <source>
        <dbReference type="EMBL" id="ANQ09260.1"/>
    </source>
</evidence>
<dbReference type="KEGG" id="pcot:PCOAH_00032570"/>
<dbReference type="RefSeq" id="XP_019915955.1">
    <property type="nucleotide sequence ID" value="XM_020060052.1"/>
</dbReference>
<feature type="compositionally biased region" description="Basic and acidic residues" evidence="1">
    <location>
        <begin position="138"/>
        <end position="155"/>
    </location>
</feature>
<gene>
    <name evidence="2" type="ORF">PCOAH_00032570</name>
</gene>
<dbReference type="Proteomes" id="UP000092716">
    <property type="component" value="Chromosome 11"/>
</dbReference>
<organism evidence="2 3">
    <name type="scientific">Plasmodium coatneyi</name>
    <dbReference type="NCBI Taxonomy" id="208452"/>
    <lineage>
        <taxon>Eukaryota</taxon>
        <taxon>Sar</taxon>
        <taxon>Alveolata</taxon>
        <taxon>Apicomplexa</taxon>
        <taxon>Aconoidasida</taxon>
        <taxon>Haemosporida</taxon>
        <taxon>Plasmodiidae</taxon>
        <taxon>Plasmodium</taxon>
    </lineage>
</organism>
<evidence type="ECO:0000256" key="1">
    <source>
        <dbReference type="SAM" id="MobiDB-lite"/>
    </source>
</evidence>
<dbReference type="EMBL" id="CP016249">
    <property type="protein sequence ID" value="ANQ09260.1"/>
    <property type="molecule type" value="Genomic_DNA"/>
</dbReference>
<feature type="compositionally biased region" description="Polar residues" evidence="1">
    <location>
        <begin position="159"/>
        <end position="169"/>
    </location>
</feature>
<evidence type="ECO:0000313" key="3">
    <source>
        <dbReference type="Proteomes" id="UP000092716"/>
    </source>
</evidence>
<protein>
    <submittedName>
        <fullName evidence="2">Uncharacterized protein</fullName>
    </submittedName>
</protein>
<dbReference type="GeneID" id="30909988"/>
<name>A0A1B1E2X0_9APIC</name>
<proteinExistence type="predicted"/>
<feature type="region of interest" description="Disordered" evidence="1">
    <location>
        <begin position="110"/>
        <end position="172"/>
    </location>
</feature>
<keyword evidence="3" id="KW-1185">Reference proteome</keyword>
<accession>A0A1B1E2X0</accession>